<evidence type="ECO:0000313" key="3">
    <source>
        <dbReference type="EMBL" id="KAG8380700.1"/>
    </source>
</evidence>
<keyword evidence="4" id="KW-1185">Reference proteome</keyword>
<evidence type="ECO:0000313" key="4">
    <source>
        <dbReference type="Proteomes" id="UP000826271"/>
    </source>
</evidence>
<dbReference type="PANTHER" id="PTHR31182">
    <property type="entry name" value="C2 NT-TYPE DOMAIN-CONTAINING PROTEIN"/>
    <property type="match status" value="1"/>
</dbReference>
<name>A0AAV6XNT4_9LAMI</name>
<evidence type="ECO:0000256" key="1">
    <source>
        <dbReference type="SAM" id="MobiDB-lite"/>
    </source>
</evidence>
<dbReference type="Proteomes" id="UP000826271">
    <property type="component" value="Unassembled WGS sequence"/>
</dbReference>
<feature type="compositionally biased region" description="Acidic residues" evidence="1">
    <location>
        <begin position="269"/>
        <end position="283"/>
    </location>
</feature>
<evidence type="ECO:0000259" key="2">
    <source>
        <dbReference type="PROSITE" id="PS51840"/>
    </source>
</evidence>
<dbReference type="AlphaFoldDB" id="A0AAV6XNT4"/>
<feature type="compositionally biased region" description="Basic and acidic residues" evidence="1">
    <location>
        <begin position="245"/>
        <end position="259"/>
    </location>
</feature>
<gene>
    <name evidence="3" type="ORF">BUALT_Bualt06G0043200</name>
</gene>
<comment type="caution">
    <text evidence="3">The sequence shown here is derived from an EMBL/GenBank/DDBJ whole genome shotgun (WGS) entry which is preliminary data.</text>
</comment>
<reference evidence="3" key="1">
    <citation type="submission" date="2019-10" db="EMBL/GenBank/DDBJ databases">
        <authorList>
            <person name="Zhang R."/>
            <person name="Pan Y."/>
            <person name="Wang J."/>
            <person name="Ma R."/>
            <person name="Yu S."/>
        </authorList>
    </citation>
    <scope>NUCLEOTIDE SEQUENCE</scope>
    <source>
        <strain evidence="3">LA-IB0</strain>
        <tissue evidence="3">Leaf</tissue>
    </source>
</reference>
<protein>
    <recommendedName>
        <fullName evidence="2">C2 NT-type domain-containing protein</fullName>
    </recommendedName>
</protein>
<sequence>MVVKMIKWRRGGWASKKYEAKITIHQLTVTSTDLLHFQVQPDYSSSSKRFSVEIKWRGGGSKGIISSLRRRRKGWRRNFTKEECLREDGMVEWNDEEFRCVSTLSPAAAAAASNNHVFHPWHVSLALFIGLKQGTNNNAPIVGTASLNLADFAGKQHHTEINIPLTTPENSSATLNLSVSVVLRELKNAEKPSESMPRPMLSFPRSPCYGEMFSTDKEDNISTRKASPIRVNIFKGLSALRAKRTSHEEEVSSDERSSDIEFNSPLDTDSLDDSDEEESEEVKEDSCVWKSFNYGTLASANRAGASIQSNMSSSEDEDLIYYSHCKSDVGQTYNVGSVSEHSTDRNRKRGLIPWRKRKLSFTSPKVKGEPLLKKDYREDGGDDIDFDRRQLSSSDESTLRQKTGENSVVNQPSASEFGDDNFVVGVWEKKEIISRDGEMKLKTQVFFASIDQRSERAAGESACTALVAVIADWLQSNHKDMPIKSQLDTLIREGSLEWRNLCENESYREKFPDKHFDLETVLEAKIRPLYVVPQKSFVGFFQPEGVEDQGFDFLQGAMSFDNIWDEISRCESEISLTNDPLVYIISWNDHFFILKVEKDAYYIIDTLGERLYEGCNQAFILKFDTDTIIHRETQKSDDKAEQNEIKEVKVVVGTDDDDDVTGKKEEESTIVCTGKESCKEYIKSFLAAIPIRELEVDLKKGLMASTTPLHHRLQIEFHYTMCLAEEVIDDKPSETLPLAANEPDELQR</sequence>
<organism evidence="3 4">
    <name type="scientific">Buddleja alternifolia</name>
    <dbReference type="NCBI Taxonomy" id="168488"/>
    <lineage>
        <taxon>Eukaryota</taxon>
        <taxon>Viridiplantae</taxon>
        <taxon>Streptophyta</taxon>
        <taxon>Embryophyta</taxon>
        <taxon>Tracheophyta</taxon>
        <taxon>Spermatophyta</taxon>
        <taxon>Magnoliopsida</taxon>
        <taxon>eudicotyledons</taxon>
        <taxon>Gunneridae</taxon>
        <taxon>Pentapetalae</taxon>
        <taxon>asterids</taxon>
        <taxon>lamiids</taxon>
        <taxon>Lamiales</taxon>
        <taxon>Scrophulariaceae</taxon>
        <taxon>Buddlejeae</taxon>
        <taxon>Buddleja</taxon>
    </lineage>
</organism>
<accession>A0AAV6XNT4</accession>
<proteinExistence type="predicted"/>
<dbReference type="PANTHER" id="PTHR31182:SF23">
    <property type="entry name" value="SPLICING FACTOR 3A SUBUNIT"/>
    <property type="match status" value="1"/>
</dbReference>
<dbReference type="EMBL" id="WHWC01000006">
    <property type="protein sequence ID" value="KAG8380700.1"/>
    <property type="molecule type" value="Genomic_DNA"/>
</dbReference>
<dbReference type="InterPro" id="IPR019448">
    <property type="entry name" value="NT-C2"/>
</dbReference>
<feature type="domain" description="C2 NT-type" evidence="2">
    <location>
        <begin position="8"/>
        <end position="183"/>
    </location>
</feature>
<feature type="region of interest" description="Disordered" evidence="1">
    <location>
        <begin position="373"/>
        <end position="407"/>
    </location>
</feature>
<dbReference type="PROSITE" id="PS51840">
    <property type="entry name" value="C2_NT"/>
    <property type="match status" value="1"/>
</dbReference>
<feature type="region of interest" description="Disordered" evidence="1">
    <location>
        <begin position="244"/>
        <end position="284"/>
    </location>
</feature>
<dbReference type="Pfam" id="PF10358">
    <property type="entry name" value="NT-C2"/>
    <property type="match status" value="1"/>
</dbReference>